<evidence type="ECO:0000259" key="1">
    <source>
        <dbReference type="PROSITE" id="PS50943"/>
    </source>
</evidence>
<comment type="caution">
    <text evidence="2">The sequence shown here is derived from an EMBL/GenBank/DDBJ whole genome shotgun (WGS) entry which is preliminary data.</text>
</comment>
<dbReference type="PROSITE" id="PS50943">
    <property type="entry name" value="HTH_CROC1"/>
    <property type="match status" value="1"/>
</dbReference>
<dbReference type="Pfam" id="PF01381">
    <property type="entry name" value="HTH_3"/>
    <property type="match status" value="1"/>
</dbReference>
<evidence type="ECO:0000313" key="3">
    <source>
        <dbReference type="Proteomes" id="UP001309448"/>
    </source>
</evidence>
<gene>
    <name evidence="2" type="ORF">P4U88_22655</name>
</gene>
<proteinExistence type="predicted"/>
<evidence type="ECO:0000313" key="2">
    <source>
        <dbReference type="EMBL" id="MED1568634.1"/>
    </source>
</evidence>
<dbReference type="EMBL" id="JARMDB010000026">
    <property type="protein sequence ID" value="MED1568634.1"/>
    <property type="molecule type" value="Genomic_DNA"/>
</dbReference>
<feature type="domain" description="HTH cro/C1-type" evidence="1">
    <location>
        <begin position="1"/>
        <end position="36"/>
    </location>
</feature>
<name>A0ABU6N3I9_9BACI</name>
<protein>
    <submittedName>
        <fullName evidence="2">Helix-turn-helix transcriptional regulator</fullName>
    </submittedName>
</protein>
<dbReference type="InterPro" id="IPR001387">
    <property type="entry name" value="Cro/C1-type_HTH"/>
</dbReference>
<organism evidence="2 3">
    <name type="scientific">Bacillus paramycoides</name>
    <dbReference type="NCBI Taxonomy" id="2026194"/>
    <lineage>
        <taxon>Bacteria</taxon>
        <taxon>Bacillati</taxon>
        <taxon>Bacillota</taxon>
        <taxon>Bacilli</taxon>
        <taxon>Bacillales</taxon>
        <taxon>Bacillaceae</taxon>
        <taxon>Bacillus</taxon>
        <taxon>Bacillus cereus group</taxon>
    </lineage>
</organism>
<sequence>MSKSYLSMIERDFQTNPSIEVLTKIASALEVDVQTLLNPDRLSSGETSTGKIHVNNWSNLINTALESGVIDEKDLREISITIQKGKTKQ</sequence>
<accession>A0ABU6N3I9</accession>
<dbReference type="CDD" id="cd00093">
    <property type="entry name" value="HTH_XRE"/>
    <property type="match status" value="1"/>
</dbReference>
<reference evidence="2 3" key="1">
    <citation type="submission" date="2023-03" db="EMBL/GenBank/DDBJ databases">
        <title>Bacillus Genome Sequencing.</title>
        <authorList>
            <person name="Dunlap C."/>
        </authorList>
    </citation>
    <scope>NUCLEOTIDE SEQUENCE [LARGE SCALE GENOMIC DNA]</scope>
    <source>
        <strain evidence="2 3">B-615</strain>
    </source>
</reference>
<dbReference type="InterPro" id="IPR010982">
    <property type="entry name" value="Lambda_DNA-bd_dom_sf"/>
</dbReference>
<dbReference type="SUPFAM" id="SSF47413">
    <property type="entry name" value="lambda repressor-like DNA-binding domains"/>
    <property type="match status" value="1"/>
</dbReference>
<dbReference type="Proteomes" id="UP001309448">
    <property type="component" value="Unassembled WGS sequence"/>
</dbReference>
<keyword evidence="3" id="KW-1185">Reference proteome</keyword>
<dbReference type="Gene3D" id="1.10.260.40">
    <property type="entry name" value="lambda repressor-like DNA-binding domains"/>
    <property type="match status" value="1"/>
</dbReference>